<dbReference type="InterPro" id="IPR012340">
    <property type="entry name" value="NA-bd_OB-fold"/>
</dbReference>
<name>A0A804LV71_MAIZE</name>
<protein>
    <recommendedName>
        <fullName evidence="3">Replication protein A OB domain-containing protein</fullName>
    </recommendedName>
</protein>
<dbReference type="InterPro" id="IPR031657">
    <property type="entry name" value="REPA_OB_2"/>
</dbReference>
<evidence type="ECO:0000313" key="4">
    <source>
        <dbReference type="EnsemblPlants" id="Zm00001eb038940_P001"/>
    </source>
</evidence>
<evidence type="ECO:0000256" key="2">
    <source>
        <dbReference type="SAM" id="Coils"/>
    </source>
</evidence>
<sequence>MISFTKWTTVEVVLQIPPAFPVCTYNLTPIEQLQPCVDYKEYFTDVLGVVSVISHVSSLRTRGRQAEVMKRTVTISNARDTGPTVDVVLWGERATAFPAEQIHRDSRSSPQIIVFVGTLVRSYADNVSLSGGSSCKWYINAPLPEVNALRASAETNHNPVIWDQGKAAAESTVIAVPEHKKLKDIKYLHPFENKKKEWLVVVKILKIDRSCIGSPTPRYKISLTAEDDTDTAEFIFFGRMAQRLIKKMWTPSSRLIHPVSFQEKLQIYWKSLSSGINGWWQHASNYTVLIAVVDHTFSRLEHSLEHIRPLIFPAKRRKVVTMKKRKERVSSESTLPLVVGITAEESTALIPAASESKAQKVVAEDLTPVGRDALSRIRGRDFDSACGLTEDTGALIVWQAPPILEEMAAHNQLDSKQDPDSFRPPATSVIEYQRQGPTAQMTNISFMVGNSSHARPTDQDDENLRGDVLTLINELEDERAAALERTRILEERLQQELENERTVAAERTTILKSKEAAIERTRVLDENLEVRAIERTRVLDERLQREYEIARTAASQNEALKEEIFKLQEFVF</sequence>
<feature type="coiled-coil region" evidence="2">
    <location>
        <begin position="472"/>
        <end position="503"/>
    </location>
</feature>
<feature type="domain" description="Replication protein A OB" evidence="3">
    <location>
        <begin position="40"/>
        <end position="136"/>
    </location>
</feature>
<keyword evidence="5" id="KW-1185">Reference proteome</keyword>
<organism evidence="4 5">
    <name type="scientific">Zea mays</name>
    <name type="common">Maize</name>
    <dbReference type="NCBI Taxonomy" id="4577"/>
    <lineage>
        <taxon>Eukaryota</taxon>
        <taxon>Viridiplantae</taxon>
        <taxon>Streptophyta</taxon>
        <taxon>Embryophyta</taxon>
        <taxon>Tracheophyta</taxon>
        <taxon>Spermatophyta</taxon>
        <taxon>Magnoliopsida</taxon>
        <taxon>Liliopsida</taxon>
        <taxon>Poales</taxon>
        <taxon>Poaceae</taxon>
        <taxon>PACMAD clade</taxon>
        <taxon>Panicoideae</taxon>
        <taxon>Andropogonodae</taxon>
        <taxon>Andropogoneae</taxon>
        <taxon>Tripsacinae</taxon>
        <taxon>Zea</taxon>
    </lineage>
</organism>
<reference evidence="5" key="1">
    <citation type="submission" date="2015-12" db="EMBL/GenBank/DDBJ databases">
        <title>Update maize B73 reference genome by single molecule sequencing technologies.</title>
        <authorList>
            <consortium name="Maize Genome Sequencing Project"/>
            <person name="Ware D."/>
        </authorList>
    </citation>
    <scope>NUCLEOTIDE SEQUENCE [LARGE SCALE GENOMIC DNA]</scope>
    <source>
        <strain evidence="5">cv. B73</strain>
    </source>
</reference>
<dbReference type="Gene3D" id="2.40.50.140">
    <property type="entry name" value="Nucleic acid-binding proteins"/>
    <property type="match status" value="2"/>
</dbReference>
<evidence type="ECO:0000259" key="3">
    <source>
        <dbReference type="Pfam" id="PF16900"/>
    </source>
</evidence>
<dbReference type="SUPFAM" id="SSF50249">
    <property type="entry name" value="Nucleic acid-binding proteins"/>
    <property type="match status" value="1"/>
</dbReference>
<dbReference type="EnsemblPlants" id="Zm00001eb038940_T001">
    <property type="protein sequence ID" value="Zm00001eb038940_P001"/>
    <property type="gene ID" value="Zm00001eb038940"/>
</dbReference>
<proteinExistence type="predicted"/>
<dbReference type="PANTHER" id="PTHR47165">
    <property type="entry name" value="OS03G0429900 PROTEIN"/>
    <property type="match status" value="1"/>
</dbReference>
<dbReference type="GO" id="GO:0003677">
    <property type="term" value="F:DNA binding"/>
    <property type="evidence" value="ECO:0007669"/>
    <property type="project" value="UniProtKB-KW"/>
</dbReference>
<keyword evidence="2" id="KW-0175">Coiled coil</keyword>
<evidence type="ECO:0000256" key="1">
    <source>
        <dbReference type="ARBA" id="ARBA00023125"/>
    </source>
</evidence>
<dbReference type="AlphaFoldDB" id="A0A804LV71"/>
<keyword evidence="1" id="KW-0238">DNA-binding</keyword>
<dbReference type="Gramene" id="Zm00001eb038940_T001">
    <property type="protein sequence ID" value="Zm00001eb038940_P001"/>
    <property type="gene ID" value="Zm00001eb038940"/>
</dbReference>
<dbReference type="Pfam" id="PF16900">
    <property type="entry name" value="REPA_OB_2"/>
    <property type="match status" value="1"/>
</dbReference>
<accession>A0A804LV71</accession>
<dbReference type="Proteomes" id="UP000007305">
    <property type="component" value="Chromosome 1"/>
</dbReference>
<reference evidence="4" key="3">
    <citation type="submission" date="2021-05" db="UniProtKB">
        <authorList>
            <consortium name="EnsemblPlants"/>
        </authorList>
    </citation>
    <scope>IDENTIFICATION</scope>
    <source>
        <strain evidence="4">cv. B73</strain>
    </source>
</reference>
<dbReference type="InParanoid" id="A0A804LV71"/>
<dbReference type="CDD" id="cd04481">
    <property type="entry name" value="RPA1_DBD_B_like"/>
    <property type="match status" value="1"/>
</dbReference>
<reference evidence="4" key="2">
    <citation type="submission" date="2019-07" db="EMBL/GenBank/DDBJ databases">
        <authorList>
            <person name="Seetharam A."/>
            <person name="Woodhouse M."/>
            <person name="Cannon E."/>
        </authorList>
    </citation>
    <scope>NUCLEOTIDE SEQUENCE [LARGE SCALE GENOMIC DNA]</scope>
    <source>
        <strain evidence="4">cv. B73</strain>
    </source>
</reference>
<dbReference type="PANTHER" id="PTHR47165:SF3">
    <property type="entry name" value="RETROTRANSPOSON-LIKE PROTEIN"/>
    <property type="match status" value="1"/>
</dbReference>
<evidence type="ECO:0000313" key="5">
    <source>
        <dbReference type="Proteomes" id="UP000007305"/>
    </source>
</evidence>